<feature type="domain" description="GRF-type" evidence="6">
    <location>
        <begin position="25"/>
        <end position="67"/>
    </location>
</feature>
<dbReference type="EMBL" id="JASCZI010271990">
    <property type="protein sequence ID" value="MED6218896.1"/>
    <property type="molecule type" value="Genomic_DNA"/>
</dbReference>
<dbReference type="Proteomes" id="UP001341840">
    <property type="component" value="Unassembled WGS sequence"/>
</dbReference>
<keyword evidence="5" id="KW-0812">Transmembrane</keyword>
<evidence type="ECO:0000256" key="5">
    <source>
        <dbReference type="SAM" id="Phobius"/>
    </source>
</evidence>
<organism evidence="7 8">
    <name type="scientific">Stylosanthes scabra</name>
    <dbReference type="NCBI Taxonomy" id="79078"/>
    <lineage>
        <taxon>Eukaryota</taxon>
        <taxon>Viridiplantae</taxon>
        <taxon>Streptophyta</taxon>
        <taxon>Embryophyta</taxon>
        <taxon>Tracheophyta</taxon>
        <taxon>Spermatophyta</taxon>
        <taxon>Magnoliopsida</taxon>
        <taxon>eudicotyledons</taxon>
        <taxon>Gunneridae</taxon>
        <taxon>Pentapetalae</taxon>
        <taxon>rosids</taxon>
        <taxon>fabids</taxon>
        <taxon>Fabales</taxon>
        <taxon>Fabaceae</taxon>
        <taxon>Papilionoideae</taxon>
        <taxon>50 kb inversion clade</taxon>
        <taxon>dalbergioids sensu lato</taxon>
        <taxon>Dalbergieae</taxon>
        <taxon>Pterocarpus clade</taxon>
        <taxon>Stylosanthes</taxon>
    </lineage>
</organism>
<evidence type="ECO:0000313" key="7">
    <source>
        <dbReference type="EMBL" id="MED6218896.1"/>
    </source>
</evidence>
<evidence type="ECO:0000256" key="4">
    <source>
        <dbReference type="PROSITE-ProRule" id="PRU01343"/>
    </source>
</evidence>
<feature type="transmembrane region" description="Helical" evidence="5">
    <location>
        <begin position="94"/>
        <end position="115"/>
    </location>
</feature>
<keyword evidence="5" id="KW-0472">Membrane</keyword>
<sequence length="128" mass="14631">MASESSCGSRASRSTVSTQRKVLSCHHGEKAVLRVSGTKENPGRRFWGCVRYAVREQCGFFEWADQEQEEEDLEKARLRKKVSSMKSRLRACELRLKITVFVGMVGWALVCSLWLQNSGGRPQHQWLL</sequence>
<keyword evidence="5" id="KW-1133">Transmembrane helix</keyword>
<evidence type="ECO:0000256" key="2">
    <source>
        <dbReference type="ARBA" id="ARBA00022771"/>
    </source>
</evidence>
<evidence type="ECO:0000313" key="8">
    <source>
        <dbReference type="Proteomes" id="UP001341840"/>
    </source>
</evidence>
<dbReference type="PROSITE" id="PS51999">
    <property type="entry name" value="ZF_GRF"/>
    <property type="match status" value="1"/>
</dbReference>
<evidence type="ECO:0000256" key="1">
    <source>
        <dbReference type="ARBA" id="ARBA00022723"/>
    </source>
</evidence>
<dbReference type="PANTHER" id="PTHR33248">
    <property type="entry name" value="ZINC ION-BINDING PROTEIN"/>
    <property type="match status" value="1"/>
</dbReference>
<proteinExistence type="predicted"/>
<protein>
    <recommendedName>
        <fullName evidence="6">GRF-type domain-containing protein</fullName>
    </recommendedName>
</protein>
<evidence type="ECO:0000256" key="3">
    <source>
        <dbReference type="ARBA" id="ARBA00022833"/>
    </source>
</evidence>
<keyword evidence="3" id="KW-0862">Zinc</keyword>
<dbReference type="Pfam" id="PF06839">
    <property type="entry name" value="Zn_ribbon_GRF"/>
    <property type="match status" value="1"/>
</dbReference>
<dbReference type="InterPro" id="IPR010666">
    <property type="entry name" value="Znf_GRF"/>
</dbReference>
<gene>
    <name evidence="7" type="ORF">PIB30_030787</name>
</gene>
<keyword evidence="8" id="KW-1185">Reference proteome</keyword>
<keyword evidence="2 4" id="KW-0863">Zinc-finger</keyword>
<comment type="caution">
    <text evidence="7">The sequence shown here is derived from an EMBL/GenBank/DDBJ whole genome shotgun (WGS) entry which is preliminary data.</text>
</comment>
<name>A0ABU6Z9F4_9FABA</name>
<evidence type="ECO:0000259" key="6">
    <source>
        <dbReference type="PROSITE" id="PS51999"/>
    </source>
</evidence>
<reference evidence="7 8" key="1">
    <citation type="journal article" date="2023" name="Plants (Basel)">
        <title>Bridging the Gap: Combining Genomics and Transcriptomics Approaches to Understand Stylosanthes scabra, an Orphan Legume from the Brazilian Caatinga.</title>
        <authorList>
            <person name="Ferreira-Neto J.R.C."/>
            <person name="da Silva M.D."/>
            <person name="Binneck E."/>
            <person name="de Melo N.F."/>
            <person name="da Silva R.H."/>
            <person name="de Melo A.L.T.M."/>
            <person name="Pandolfi V."/>
            <person name="Bustamante F.O."/>
            <person name="Brasileiro-Vidal A.C."/>
            <person name="Benko-Iseppon A.M."/>
        </authorList>
    </citation>
    <scope>NUCLEOTIDE SEQUENCE [LARGE SCALE GENOMIC DNA]</scope>
    <source>
        <tissue evidence="7">Leaves</tissue>
    </source>
</reference>
<accession>A0ABU6Z9F4</accession>
<keyword evidence="1" id="KW-0479">Metal-binding</keyword>